<dbReference type="InterPro" id="IPR012341">
    <property type="entry name" value="6hp_glycosidase-like_sf"/>
</dbReference>
<gene>
    <name evidence="2" type="ORF">MNBD_GAMMA07-2069</name>
</gene>
<dbReference type="PANTHER" id="PTHR10412">
    <property type="entry name" value="MANNOSYL-OLIGOSACCHARIDE GLUCOSIDASE"/>
    <property type="match status" value="1"/>
</dbReference>
<dbReference type="EMBL" id="UOFF01000074">
    <property type="protein sequence ID" value="VAW54985.1"/>
    <property type="molecule type" value="Genomic_DNA"/>
</dbReference>
<dbReference type="SUPFAM" id="SSF48208">
    <property type="entry name" value="Six-hairpin glycosidases"/>
    <property type="match status" value="1"/>
</dbReference>
<dbReference type="GO" id="GO:0009311">
    <property type="term" value="P:oligosaccharide metabolic process"/>
    <property type="evidence" value="ECO:0007669"/>
    <property type="project" value="InterPro"/>
</dbReference>
<keyword evidence="2" id="KW-0436">Ligase</keyword>
<proteinExistence type="predicted"/>
<dbReference type="InterPro" id="IPR008928">
    <property type="entry name" value="6-hairpin_glycosidase_sf"/>
</dbReference>
<dbReference type="InterPro" id="IPR054491">
    <property type="entry name" value="MGH1-like_GH"/>
</dbReference>
<organism evidence="2">
    <name type="scientific">hydrothermal vent metagenome</name>
    <dbReference type="NCBI Taxonomy" id="652676"/>
    <lineage>
        <taxon>unclassified sequences</taxon>
        <taxon>metagenomes</taxon>
        <taxon>ecological metagenomes</taxon>
    </lineage>
</organism>
<evidence type="ECO:0000259" key="1">
    <source>
        <dbReference type="Pfam" id="PF22422"/>
    </source>
</evidence>
<evidence type="ECO:0000313" key="2">
    <source>
        <dbReference type="EMBL" id="VAW54985.1"/>
    </source>
</evidence>
<name>A0A3B0WGL9_9ZZZZ</name>
<protein>
    <submittedName>
        <fullName evidence="2">Acyl-coenzyme A synthetases/AMP-(Fatty) acid ligases</fullName>
    </submittedName>
</protein>
<dbReference type="PANTHER" id="PTHR10412:SF10">
    <property type="entry name" value="GLYCOSYL HYDROLASE FAMILY 63 C-TERMINAL DOMAIN-CONTAINING PROTEIN"/>
    <property type="match status" value="1"/>
</dbReference>
<sequence length="902" mass="103278">MTTEKQRLSEAYAEENAQPWLKWGTYLSERQWGTVREDYSAGGNAWDYFPHEQARSRAYRWGEDGLAGLCDNKQQLCFSLALWNQNDPILKERLFGLTNGEGNHGEDVKEYYYYSDNTPTHSYAKWGYKYPQRAYPYSDLVNENARRNANDPEYELIDTGIFNDHRYFDIQVEYAKSDVADILIKISVTNRGPDTAVLHVLPTLLFRNTWAWKENTQKPTMTGVQVGATGVSSIHAVPSTNGGEPANVDAMKLYCQNAEKLLFVDNETNNRMLWDSQDSSAYPKDGINDHIIHGQSTVNPALTGTKAAAFYRLEVGAGQTTEILLRLSSDINMAEPFSSAFDSLFQQRIAEANAFYQSLPALPSDPDQLDIMRQAYAGMLWGKQYYYYIVSDWLKGDPTQPAPPNSRSRNHRWTHFYANNVLTMPDTWEYPWFAGWDLCFQTVVFSRIDINFAKRQLLILAREWYMSPEGAVPAYEWAFDDVNPPLHAWAALQIYNIEKETTGGEGDKQFLAAIFRYCLMYFTWWTNRKDTDKRNLFEGGFLGLDNISIIDRSNLQGLANSIGRNLELYQSDGTSWMGLFSLNMMDIALKLSNQGMPEFSRLVNKFFQHYVYIADALNALEHSCAGQAKLWDDQDKFYYDVLKTSGGGQPDIYQTVRLRSLVGLLTMVPVLSLDFDDLELPLSSRIQHKFQWFMDQHPELLNQSQTTDSNNTNKHLLSFVNPERLKYLLTRMLDENEFLGPYGIRGMSKVHETPYHLNVSGADLSVSYEPAESTNGLFGGNSNWRGPVWFPINFILIDSLRTYHEFLGDDFKVEHPTRSGNYLSLKEVADNLSNRLIQTFERDNEGKRPVWGGNTTFQNDPNWKDQILFYEYFQGDNGAGIGASHQTGWTGLVAELLHQLNK</sequence>
<accession>A0A3B0WGL9</accession>
<feature type="domain" description="Mannosylglycerate hydrolase MGH1-like glycoside hydrolase" evidence="1">
    <location>
        <begin position="430"/>
        <end position="537"/>
    </location>
</feature>
<dbReference type="AlphaFoldDB" id="A0A3B0WGL9"/>
<dbReference type="InterPro" id="IPR004888">
    <property type="entry name" value="Glycoside_hydrolase_63"/>
</dbReference>
<dbReference type="GO" id="GO:0004573">
    <property type="term" value="F:Glc3Man9GlcNAc2 oligosaccharide glucosidase activity"/>
    <property type="evidence" value="ECO:0007669"/>
    <property type="project" value="InterPro"/>
</dbReference>
<dbReference type="Pfam" id="PF22422">
    <property type="entry name" value="MGH1-like_GH"/>
    <property type="match status" value="1"/>
</dbReference>
<dbReference type="GO" id="GO:0016874">
    <property type="term" value="F:ligase activity"/>
    <property type="evidence" value="ECO:0007669"/>
    <property type="project" value="UniProtKB-KW"/>
</dbReference>
<dbReference type="Gene3D" id="1.50.10.10">
    <property type="match status" value="1"/>
</dbReference>
<reference evidence="2" key="1">
    <citation type="submission" date="2018-06" db="EMBL/GenBank/DDBJ databases">
        <authorList>
            <person name="Zhirakovskaya E."/>
        </authorList>
    </citation>
    <scope>NUCLEOTIDE SEQUENCE</scope>
</reference>